<keyword evidence="6" id="KW-1185">Reference proteome</keyword>
<dbReference type="InterPro" id="IPR025736">
    <property type="entry name" value="PucR_C-HTH_dom"/>
</dbReference>
<proteinExistence type="inferred from homology"/>
<sequence>MLLKDLIQIPVLKDARIAAGAEGLNRSVGTVNMMDAPDIIHFLKPNELLLTTAYAVKDHPETLYSLIEQMAEAGCAGLAIKTKRFLEEIPGCVIEAANRLQFPLLELPLDHSLGEVLNGALSSILQNKTNELSYALDTHHTFFNLILKGEGLSEIVEKLSQLIASPIVILGSKLELISLSSVIKPNIQLLNKWIRQFGGSKNGLEAGLYTISDLLPADGAGFVRLQPIPTPQRPGYILAFMHEEELRTHHALALEQAANVLGFELLKAQAVKDRARRYKIEFFTELVQGEITSEQEIIHRGKQHGLFPADSMLCVVCGRDSDDGFAESEQDHAAVERRARETDQLYHTLSKEFMKLGAPFVLFTLKDKFIALLSAKELLGASPDGKLRMSQQLIGISERLSAREEISLSYGIGSPFNKLVDIPVAYKQAMDAYRLGRSHNKQRFVQYYHTKDFADLLRLIPVDDLQEFIEETFEAWNGIDEGEQREWRKTLRVFYDNHCHIGETAKGLYIHRNTVLYRLNRIEQLTGVQVRNPADSLRIRIALMIKDLVS</sequence>
<dbReference type="InterPro" id="IPR012914">
    <property type="entry name" value="PucR_dom"/>
</dbReference>
<comment type="similarity">
    <text evidence="1">Belongs to the CdaR family.</text>
</comment>
<protein>
    <submittedName>
        <fullName evidence="5">PucR family transcriptional regulator</fullName>
    </submittedName>
</protein>
<name>A0A3A1UTB9_9BACL</name>
<dbReference type="InterPro" id="IPR042070">
    <property type="entry name" value="PucR_C-HTH_sf"/>
</dbReference>
<reference evidence="5 6" key="1">
    <citation type="submission" date="2018-09" db="EMBL/GenBank/DDBJ databases">
        <title>Paenibacillus aracenensis nov. sp. isolated from a cave in southern Spain.</title>
        <authorList>
            <person name="Jurado V."/>
            <person name="Gutierrez-Patricio S."/>
            <person name="Gonzalez-Pimentel J.L."/>
            <person name="Miller A.Z."/>
            <person name="Laiz L."/>
            <person name="Saiz-Jimenez C."/>
        </authorList>
    </citation>
    <scope>NUCLEOTIDE SEQUENCE [LARGE SCALE GENOMIC DNA]</scope>
    <source>
        <strain evidence="5 6">DSM 22867</strain>
    </source>
</reference>
<dbReference type="Proteomes" id="UP000266482">
    <property type="component" value="Unassembled WGS sequence"/>
</dbReference>
<comment type="caution">
    <text evidence="5">The sequence shown here is derived from an EMBL/GenBank/DDBJ whole genome shotgun (WGS) entry which is preliminary data.</text>
</comment>
<gene>
    <name evidence="5" type="ORF">D3P08_15000</name>
</gene>
<dbReference type="Pfam" id="PF13556">
    <property type="entry name" value="HTH_30"/>
    <property type="match status" value="1"/>
</dbReference>
<feature type="domain" description="CdaR GGDEF-like" evidence="4">
    <location>
        <begin position="289"/>
        <end position="434"/>
    </location>
</feature>
<dbReference type="AlphaFoldDB" id="A0A3A1UTB9"/>
<evidence type="ECO:0000259" key="4">
    <source>
        <dbReference type="Pfam" id="PF17853"/>
    </source>
</evidence>
<dbReference type="RefSeq" id="WP_119600511.1">
    <property type="nucleotide sequence ID" value="NZ_QXQA01000009.1"/>
</dbReference>
<dbReference type="InterPro" id="IPR051448">
    <property type="entry name" value="CdaR-like_regulators"/>
</dbReference>
<evidence type="ECO:0000259" key="2">
    <source>
        <dbReference type="Pfam" id="PF07905"/>
    </source>
</evidence>
<feature type="domain" description="PucR C-terminal helix-turn-helix" evidence="3">
    <location>
        <begin position="488"/>
        <end position="544"/>
    </location>
</feature>
<dbReference type="PANTHER" id="PTHR33744">
    <property type="entry name" value="CARBOHYDRATE DIACID REGULATOR"/>
    <property type="match status" value="1"/>
</dbReference>
<dbReference type="InterPro" id="IPR041522">
    <property type="entry name" value="CdaR_GGDEF"/>
</dbReference>
<feature type="domain" description="Purine catabolism PurC-like" evidence="2">
    <location>
        <begin position="5"/>
        <end position="122"/>
    </location>
</feature>
<dbReference type="Pfam" id="PF17853">
    <property type="entry name" value="GGDEF_2"/>
    <property type="match status" value="1"/>
</dbReference>
<dbReference type="Gene3D" id="1.10.10.2840">
    <property type="entry name" value="PucR C-terminal helix-turn-helix domain"/>
    <property type="match status" value="1"/>
</dbReference>
<evidence type="ECO:0000313" key="5">
    <source>
        <dbReference type="EMBL" id="RIX51727.1"/>
    </source>
</evidence>
<accession>A0A3A1UTB9</accession>
<evidence type="ECO:0000259" key="3">
    <source>
        <dbReference type="Pfam" id="PF13556"/>
    </source>
</evidence>
<dbReference type="Pfam" id="PF07905">
    <property type="entry name" value="PucR"/>
    <property type="match status" value="1"/>
</dbReference>
<organism evidence="5 6">
    <name type="scientific">Paenibacillus nanensis</name>
    <dbReference type="NCBI Taxonomy" id="393251"/>
    <lineage>
        <taxon>Bacteria</taxon>
        <taxon>Bacillati</taxon>
        <taxon>Bacillota</taxon>
        <taxon>Bacilli</taxon>
        <taxon>Bacillales</taxon>
        <taxon>Paenibacillaceae</taxon>
        <taxon>Paenibacillus</taxon>
    </lineage>
</organism>
<evidence type="ECO:0000256" key="1">
    <source>
        <dbReference type="ARBA" id="ARBA00006754"/>
    </source>
</evidence>
<evidence type="ECO:0000313" key="6">
    <source>
        <dbReference type="Proteomes" id="UP000266482"/>
    </source>
</evidence>
<dbReference type="PANTHER" id="PTHR33744:SF1">
    <property type="entry name" value="DNA-BINDING TRANSCRIPTIONAL ACTIVATOR ADER"/>
    <property type="match status" value="1"/>
</dbReference>
<dbReference type="EMBL" id="QXQA01000009">
    <property type="protein sequence ID" value="RIX51727.1"/>
    <property type="molecule type" value="Genomic_DNA"/>
</dbReference>
<dbReference type="OrthoDB" id="142218at2"/>